<accession>A0A0L8FUR6</accession>
<proteinExistence type="inferred from homology"/>
<evidence type="ECO:0000313" key="6">
    <source>
        <dbReference type="EMBL" id="KOF68441.1"/>
    </source>
</evidence>
<dbReference type="OMA" id="LAKDEWF"/>
<keyword evidence="4" id="KW-0698">rRNA processing</keyword>
<dbReference type="InterPro" id="IPR019398">
    <property type="entry name" value="Pre-rRNA_process_TSR2"/>
</dbReference>
<dbReference type="STRING" id="37653.A0A0L8FUR6"/>
<evidence type="ECO:0000256" key="5">
    <source>
        <dbReference type="SAM" id="MobiDB-lite"/>
    </source>
</evidence>
<dbReference type="GO" id="GO:0006364">
    <property type="term" value="P:rRNA processing"/>
    <property type="evidence" value="ECO:0007669"/>
    <property type="project" value="UniProtKB-KW"/>
</dbReference>
<feature type="compositionally biased region" description="Polar residues" evidence="5">
    <location>
        <begin position="133"/>
        <end position="149"/>
    </location>
</feature>
<evidence type="ECO:0000256" key="2">
    <source>
        <dbReference type="ARBA" id="ARBA00006524"/>
    </source>
</evidence>
<dbReference type="OrthoDB" id="263560at2759"/>
<comment type="similarity">
    <text evidence="2">Belongs to the TSR2 family.</text>
</comment>
<reference evidence="6" key="1">
    <citation type="submission" date="2015-07" db="EMBL/GenBank/DDBJ databases">
        <title>MeaNS - Measles Nucleotide Surveillance Program.</title>
        <authorList>
            <person name="Tran T."/>
            <person name="Druce J."/>
        </authorList>
    </citation>
    <scope>NUCLEOTIDE SEQUENCE</scope>
    <source>
        <strain evidence="6">UCB-OBI-ISO-001</strain>
        <tissue evidence="6">Gonad</tissue>
    </source>
</reference>
<comment type="function">
    <text evidence="1">May be involved in 20S pre-rRNA processing.</text>
</comment>
<feature type="region of interest" description="Disordered" evidence="5">
    <location>
        <begin position="123"/>
        <end position="188"/>
    </location>
</feature>
<protein>
    <recommendedName>
        <fullName evidence="3">Pre-rRNA-processing protein TSR2 homolog</fullName>
    </recommendedName>
</protein>
<feature type="compositionally biased region" description="Basic residues" evidence="5">
    <location>
        <begin position="179"/>
        <end position="188"/>
    </location>
</feature>
<gene>
    <name evidence="6" type="ORF">OCBIM_22007304mg</name>
</gene>
<dbReference type="Pfam" id="PF10273">
    <property type="entry name" value="WGG"/>
    <property type="match status" value="1"/>
</dbReference>
<organism evidence="6">
    <name type="scientific">Octopus bimaculoides</name>
    <name type="common">California two-spotted octopus</name>
    <dbReference type="NCBI Taxonomy" id="37653"/>
    <lineage>
        <taxon>Eukaryota</taxon>
        <taxon>Metazoa</taxon>
        <taxon>Spiralia</taxon>
        <taxon>Lophotrochozoa</taxon>
        <taxon>Mollusca</taxon>
        <taxon>Cephalopoda</taxon>
        <taxon>Coleoidea</taxon>
        <taxon>Octopodiformes</taxon>
        <taxon>Octopoda</taxon>
        <taxon>Incirrata</taxon>
        <taxon>Octopodidae</taxon>
        <taxon>Octopus</taxon>
    </lineage>
</organism>
<evidence type="ECO:0000256" key="4">
    <source>
        <dbReference type="ARBA" id="ARBA00022552"/>
    </source>
</evidence>
<dbReference type="EMBL" id="KQ426287">
    <property type="protein sequence ID" value="KOF68441.1"/>
    <property type="molecule type" value="Genomic_DNA"/>
</dbReference>
<dbReference type="KEGG" id="obi:106881007"/>
<evidence type="ECO:0000256" key="3">
    <source>
        <dbReference type="ARBA" id="ARBA00017551"/>
    </source>
</evidence>
<sequence>MSGSVTTELFQTAVDKLLNSWTVLQLAVMHGFGGCQSKEKAAWLSYAIDTWFKENNNLDPYEVEDFLTDVMNKEFDTIADDGSVPLMAAEICTIYKLCQNNNVEEVNKRIERLPNANIQKSVRADSDEEEIGTESNCLPNGNNSTNSTAKDTDVTMDEINTTAPSEDQVMDAEEDGWHVVRKNRQKRA</sequence>
<evidence type="ECO:0000256" key="1">
    <source>
        <dbReference type="ARBA" id="ARBA00002210"/>
    </source>
</evidence>
<dbReference type="PANTHER" id="PTHR21250">
    <property type="entry name" value="PRE-RRNA-PROCESSING PROTEIN TSR2 HOMOLOG"/>
    <property type="match status" value="1"/>
</dbReference>
<name>A0A0L8FUR6_OCTBM</name>
<dbReference type="AlphaFoldDB" id="A0A0L8FUR6"/>